<feature type="compositionally biased region" description="Gly residues" evidence="1">
    <location>
        <begin position="75"/>
        <end position="86"/>
    </location>
</feature>
<sequence>MRFEINDLGTSRLSRGAQSAIRPGQWTLGDADGLRSSRSLACGRHSAQVASGEWRVASGSVVCPSVYESQARGLVRGGSGGGGQGRSGTPRPLLAGLDSESRLTRRGASITKMRR</sequence>
<accession>A0ABN8J6F2</accession>
<evidence type="ECO:0000313" key="2">
    <source>
        <dbReference type="EMBL" id="CAH2075669.1"/>
    </source>
</evidence>
<keyword evidence="3" id="KW-1185">Reference proteome</keyword>
<dbReference type="Proteomes" id="UP000837857">
    <property type="component" value="Chromosome 8"/>
</dbReference>
<dbReference type="EMBL" id="OW152820">
    <property type="protein sequence ID" value="CAH2075669.1"/>
    <property type="molecule type" value="Genomic_DNA"/>
</dbReference>
<proteinExistence type="predicted"/>
<evidence type="ECO:0000313" key="3">
    <source>
        <dbReference type="Proteomes" id="UP000837857"/>
    </source>
</evidence>
<evidence type="ECO:0000256" key="1">
    <source>
        <dbReference type="SAM" id="MobiDB-lite"/>
    </source>
</evidence>
<feature type="region of interest" description="Disordered" evidence="1">
    <location>
        <begin position="74"/>
        <end position="115"/>
    </location>
</feature>
<protein>
    <submittedName>
        <fullName evidence="2">Uncharacterized protein</fullName>
    </submittedName>
</protein>
<feature type="non-terminal residue" evidence="2">
    <location>
        <position position="1"/>
    </location>
</feature>
<name>A0ABN8J6F2_9NEOP</name>
<gene>
    <name evidence="2" type="ORF">IPOD504_LOCUS16996</name>
</gene>
<organism evidence="2 3">
    <name type="scientific">Iphiclides podalirius</name>
    <name type="common">scarce swallowtail</name>
    <dbReference type="NCBI Taxonomy" id="110791"/>
    <lineage>
        <taxon>Eukaryota</taxon>
        <taxon>Metazoa</taxon>
        <taxon>Ecdysozoa</taxon>
        <taxon>Arthropoda</taxon>
        <taxon>Hexapoda</taxon>
        <taxon>Insecta</taxon>
        <taxon>Pterygota</taxon>
        <taxon>Neoptera</taxon>
        <taxon>Endopterygota</taxon>
        <taxon>Lepidoptera</taxon>
        <taxon>Glossata</taxon>
        <taxon>Ditrysia</taxon>
        <taxon>Papilionoidea</taxon>
        <taxon>Papilionidae</taxon>
        <taxon>Papilioninae</taxon>
        <taxon>Iphiclides</taxon>
    </lineage>
</organism>
<reference evidence="2" key="1">
    <citation type="submission" date="2022-03" db="EMBL/GenBank/DDBJ databases">
        <authorList>
            <person name="Martin H S."/>
        </authorList>
    </citation>
    <scope>NUCLEOTIDE SEQUENCE</scope>
</reference>